<dbReference type="Pfam" id="PF12840">
    <property type="entry name" value="HTH_20"/>
    <property type="match status" value="1"/>
</dbReference>
<dbReference type="Proteomes" id="UP001501035">
    <property type="component" value="Unassembled WGS sequence"/>
</dbReference>
<evidence type="ECO:0000313" key="2">
    <source>
        <dbReference type="Proteomes" id="UP001501035"/>
    </source>
</evidence>
<accession>A0ABP6LKQ6</accession>
<sequence>MDAYQDISAVAALDEPLRRRLYQYVCASEHSVGRDEASAAVDLPRKTAAFHLDKLVEAGLLTVHFARLTGRSGPGAGRPSKLYSRAEHPISIQLPERSYELAAQLLAQAVEDAESTGVSPQDSLNSRALEAGRVAGTAERKTGDGGLIEVLTRCGYEPRYDGDDIVMANCPFHSLAKQHTDLVCAMNLGLIEGILDGADHAARRARLVPDERYCCVRIGHRADS</sequence>
<evidence type="ECO:0000313" key="1">
    <source>
        <dbReference type="EMBL" id="GAA3046628.1"/>
    </source>
</evidence>
<name>A0ABP6LKQ6_9ACTN</name>
<dbReference type="SUPFAM" id="SSF46785">
    <property type="entry name" value="Winged helix' DNA-binding domain"/>
    <property type="match status" value="1"/>
</dbReference>
<dbReference type="RefSeq" id="WP_290705361.1">
    <property type="nucleotide sequence ID" value="NZ_BAAAVS010000057.1"/>
</dbReference>
<dbReference type="InterPro" id="IPR036390">
    <property type="entry name" value="WH_DNA-bd_sf"/>
</dbReference>
<organism evidence="1 2">
    <name type="scientific">Gordonia defluvii</name>
    <dbReference type="NCBI Taxonomy" id="283718"/>
    <lineage>
        <taxon>Bacteria</taxon>
        <taxon>Bacillati</taxon>
        <taxon>Actinomycetota</taxon>
        <taxon>Actinomycetes</taxon>
        <taxon>Mycobacteriales</taxon>
        <taxon>Gordoniaceae</taxon>
        <taxon>Gordonia</taxon>
    </lineage>
</organism>
<gene>
    <name evidence="1" type="ORF">GCM10010528_27210</name>
</gene>
<dbReference type="EMBL" id="BAAAVS010000057">
    <property type="protein sequence ID" value="GAA3046628.1"/>
    <property type="molecule type" value="Genomic_DNA"/>
</dbReference>
<keyword evidence="2" id="KW-1185">Reference proteome</keyword>
<protein>
    <submittedName>
        <fullName evidence="1">Helix-turn-helix domain-containing protein</fullName>
    </submittedName>
</protein>
<comment type="caution">
    <text evidence="1">The sequence shown here is derived from an EMBL/GenBank/DDBJ whole genome shotgun (WGS) entry which is preliminary data.</text>
</comment>
<reference evidence="2" key="1">
    <citation type="journal article" date="2019" name="Int. J. Syst. Evol. Microbiol.">
        <title>The Global Catalogue of Microorganisms (GCM) 10K type strain sequencing project: providing services to taxonomists for standard genome sequencing and annotation.</title>
        <authorList>
            <consortium name="The Broad Institute Genomics Platform"/>
            <consortium name="The Broad Institute Genome Sequencing Center for Infectious Disease"/>
            <person name="Wu L."/>
            <person name="Ma J."/>
        </authorList>
    </citation>
    <scope>NUCLEOTIDE SEQUENCE [LARGE SCALE GENOMIC DNA]</scope>
    <source>
        <strain evidence="2">JCM 14234</strain>
    </source>
</reference>
<proteinExistence type="predicted"/>
<dbReference type="Gene3D" id="1.10.10.10">
    <property type="entry name" value="Winged helix-like DNA-binding domain superfamily/Winged helix DNA-binding domain"/>
    <property type="match status" value="1"/>
</dbReference>
<dbReference type="InterPro" id="IPR011991">
    <property type="entry name" value="ArsR-like_HTH"/>
</dbReference>
<dbReference type="InterPro" id="IPR036388">
    <property type="entry name" value="WH-like_DNA-bd_sf"/>
</dbReference>
<dbReference type="CDD" id="cd00090">
    <property type="entry name" value="HTH_ARSR"/>
    <property type="match status" value="1"/>
</dbReference>